<gene>
    <name evidence="2" type="ORF">J2Z32_002092</name>
</gene>
<dbReference type="SUPFAM" id="SSF47413">
    <property type="entry name" value="lambda repressor-like DNA-binding domains"/>
    <property type="match status" value="1"/>
</dbReference>
<dbReference type="Pfam" id="PF13443">
    <property type="entry name" value="HTH_26"/>
    <property type="match status" value="1"/>
</dbReference>
<sequence>MTQNNIITSELEKFMKEHGYTFQYFSKLTKINVGTLSALVNGNRSLAMGQLDKITAGMGLPPDAFYDAYIDDFFLHSPPNWRRLKPFLYRCAELNRIDCIERVIGLTMDTLAYIPQLFETAEDFFRLDYYDASRILYKVIAECEKYQRSERLALCQYRLFLLSIGEDYTETVRAAAIFENYIDNLSEEIELDAIKDLATTYLRLKDWSRLDLLAEKLTIKAQSYYQYKHHSSKKNSFTLKIKQPLFSYILEGYYLRAKVCGQQQNYEMALHYTTLYRNLECVEDHVEEAETWINYYRERATIDTFQYQLMMGKIQVLSTYLDYISNQESEILPALVIIVQAANKYNFEIEPILHRFQSYLLSLDVEQLMHMSQTSLDDAYISFFIELASFYIEKGSYAEGIKCILDGLTLAIRFSQAGEIIKCVTLFEKYRNLTSKSEQNRYHHLICAVSSHHESKPVVSV</sequence>
<keyword evidence="3" id="KW-1185">Reference proteome</keyword>
<evidence type="ECO:0000313" key="2">
    <source>
        <dbReference type="EMBL" id="MBP1905462.1"/>
    </source>
</evidence>
<evidence type="ECO:0000313" key="3">
    <source>
        <dbReference type="Proteomes" id="UP001519272"/>
    </source>
</evidence>
<organism evidence="2 3">
    <name type="scientific">Paenibacillus turicensis</name>
    <dbReference type="NCBI Taxonomy" id="160487"/>
    <lineage>
        <taxon>Bacteria</taxon>
        <taxon>Bacillati</taxon>
        <taxon>Bacillota</taxon>
        <taxon>Bacilli</taxon>
        <taxon>Bacillales</taxon>
        <taxon>Paenibacillaceae</taxon>
        <taxon>Paenibacillus</taxon>
    </lineage>
</organism>
<accession>A0ABS4FSA1</accession>
<protein>
    <submittedName>
        <fullName evidence="2">Transcriptional regulator with XRE-family HTH domain</fullName>
    </submittedName>
</protein>
<dbReference type="InterPro" id="IPR010982">
    <property type="entry name" value="Lambda_DNA-bd_dom_sf"/>
</dbReference>
<dbReference type="EMBL" id="JAGGKG010000008">
    <property type="protein sequence ID" value="MBP1905462.1"/>
    <property type="molecule type" value="Genomic_DNA"/>
</dbReference>
<proteinExistence type="predicted"/>
<dbReference type="SMART" id="SM00530">
    <property type="entry name" value="HTH_XRE"/>
    <property type="match status" value="1"/>
</dbReference>
<dbReference type="PROSITE" id="PS50943">
    <property type="entry name" value="HTH_CROC1"/>
    <property type="match status" value="1"/>
</dbReference>
<comment type="caution">
    <text evidence="2">The sequence shown here is derived from an EMBL/GenBank/DDBJ whole genome shotgun (WGS) entry which is preliminary data.</text>
</comment>
<dbReference type="Gene3D" id="1.10.260.40">
    <property type="entry name" value="lambda repressor-like DNA-binding domains"/>
    <property type="match status" value="1"/>
</dbReference>
<dbReference type="InterPro" id="IPR001387">
    <property type="entry name" value="Cro/C1-type_HTH"/>
</dbReference>
<name>A0ABS4FSA1_9BACL</name>
<evidence type="ECO:0000259" key="1">
    <source>
        <dbReference type="PROSITE" id="PS50943"/>
    </source>
</evidence>
<reference evidence="2 3" key="1">
    <citation type="submission" date="2021-03" db="EMBL/GenBank/DDBJ databases">
        <title>Genomic Encyclopedia of Type Strains, Phase IV (KMG-IV): sequencing the most valuable type-strain genomes for metagenomic binning, comparative biology and taxonomic classification.</title>
        <authorList>
            <person name="Goeker M."/>
        </authorList>
    </citation>
    <scope>NUCLEOTIDE SEQUENCE [LARGE SCALE GENOMIC DNA]</scope>
    <source>
        <strain evidence="2 3">DSM 14349</strain>
    </source>
</reference>
<dbReference type="RefSeq" id="WP_210089077.1">
    <property type="nucleotide sequence ID" value="NZ_JAGGKG010000008.1"/>
</dbReference>
<feature type="domain" description="HTH cro/C1-type" evidence="1">
    <location>
        <begin position="11"/>
        <end position="65"/>
    </location>
</feature>
<dbReference type="Proteomes" id="UP001519272">
    <property type="component" value="Unassembled WGS sequence"/>
</dbReference>